<accession>A0A504ZD89</accession>
<dbReference type="AlphaFoldDB" id="A0A504ZD89"/>
<keyword evidence="2" id="KW-1185">Reference proteome</keyword>
<reference evidence="1 2" key="1">
    <citation type="submission" date="2019-04" db="EMBL/GenBank/DDBJ databases">
        <title>Annotation for the trematode Fasciola gigantica.</title>
        <authorList>
            <person name="Choi Y.-J."/>
        </authorList>
    </citation>
    <scope>NUCLEOTIDE SEQUENCE [LARGE SCALE GENOMIC DNA]</scope>
    <source>
        <strain evidence="1">Uganda_cow_1</strain>
    </source>
</reference>
<proteinExistence type="predicted"/>
<sequence>MDRFRQRIVHTKCNETRTITFTFTRGNRPNKLVDSDLTPLLSVVYTDSESLIYCLWVFRLLR</sequence>
<name>A0A504ZD89_FASGI</name>
<dbReference type="Proteomes" id="UP000316759">
    <property type="component" value="Unassembled WGS sequence"/>
</dbReference>
<evidence type="ECO:0000313" key="1">
    <source>
        <dbReference type="EMBL" id="TPP67260.1"/>
    </source>
</evidence>
<protein>
    <submittedName>
        <fullName evidence="1">Uncharacterized protein</fullName>
    </submittedName>
</protein>
<evidence type="ECO:0000313" key="2">
    <source>
        <dbReference type="Proteomes" id="UP000316759"/>
    </source>
</evidence>
<dbReference type="EMBL" id="SUNJ01000883">
    <property type="protein sequence ID" value="TPP67260.1"/>
    <property type="molecule type" value="Genomic_DNA"/>
</dbReference>
<organism evidence="1 2">
    <name type="scientific">Fasciola gigantica</name>
    <name type="common">Giant liver fluke</name>
    <dbReference type="NCBI Taxonomy" id="46835"/>
    <lineage>
        <taxon>Eukaryota</taxon>
        <taxon>Metazoa</taxon>
        <taxon>Spiralia</taxon>
        <taxon>Lophotrochozoa</taxon>
        <taxon>Platyhelminthes</taxon>
        <taxon>Trematoda</taxon>
        <taxon>Digenea</taxon>
        <taxon>Plagiorchiida</taxon>
        <taxon>Echinostomata</taxon>
        <taxon>Echinostomatoidea</taxon>
        <taxon>Fasciolidae</taxon>
        <taxon>Fasciola</taxon>
    </lineage>
</organism>
<gene>
    <name evidence="1" type="ORF">FGIG_11481</name>
</gene>
<comment type="caution">
    <text evidence="1">The sequence shown here is derived from an EMBL/GenBank/DDBJ whole genome shotgun (WGS) entry which is preliminary data.</text>
</comment>